<evidence type="ECO:0000256" key="1">
    <source>
        <dbReference type="SAM" id="Phobius"/>
    </source>
</evidence>
<gene>
    <name evidence="2" type="ORF">D16iCDA_11155</name>
</gene>
<reference evidence="2" key="1">
    <citation type="submission" date="2021-05" db="EMBL/GenBank/DDBJ databases">
        <title>Complete genome sequence of Pseudomonas seleniipraecipitans strain D1-6.</title>
        <authorList>
            <person name="Lafi F."/>
            <person name="Eida A."/>
            <person name="Alam I."/>
            <person name="Hert H."/>
            <person name="Saad M."/>
        </authorList>
    </citation>
    <scope>NUCLEOTIDE SEQUENCE</scope>
    <source>
        <strain evidence="2">D1-6</strain>
    </source>
</reference>
<dbReference type="NCBIfam" id="TIGR02458">
    <property type="entry name" value="CbtA"/>
    <property type="match status" value="1"/>
</dbReference>
<protein>
    <submittedName>
        <fullName evidence="2">CbtA family protein</fullName>
    </submittedName>
</protein>
<keyword evidence="3" id="KW-1185">Reference proteome</keyword>
<feature type="transmembrane region" description="Helical" evidence="1">
    <location>
        <begin position="173"/>
        <end position="189"/>
    </location>
</feature>
<feature type="transmembrane region" description="Helical" evidence="1">
    <location>
        <begin position="209"/>
        <end position="231"/>
    </location>
</feature>
<accession>A0ABY5J4J8</accession>
<keyword evidence="1" id="KW-1133">Transmembrane helix</keyword>
<feature type="transmembrane region" description="Helical" evidence="1">
    <location>
        <begin position="113"/>
        <end position="131"/>
    </location>
</feature>
<feature type="transmembrane region" description="Helical" evidence="1">
    <location>
        <begin position="151"/>
        <end position="168"/>
    </location>
</feature>
<dbReference type="InterPro" id="IPR012666">
    <property type="entry name" value="CbtA_put"/>
</dbReference>
<sequence length="238" mass="25146">MIKRIAQTAGFAGLFAAIVLTLLQSLWVTPLILHAETFEGAEPAAVVEHSHDAIGVAHDHGSASGHSHDSEAWAPEDGWQRLLSTGLSNLVVAVGFALMLAGLFTLRAPEKTWQGLLWGLAGFATFVLAPSAGLPPELPGTAAAELVLRQYWWIGTAASTAAGLALLAFGSHWLLRILGVLILALPHLVGAPHPAAHESLAPQALEQEFILASLLTNAAFWAVLGLVAAWFHGRKQHV</sequence>
<proteinExistence type="predicted"/>
<dbReference type="EMBL" id="CP076114">
    <property type="protein sequence ID" value="UUD62263.1"/>
    <property type="molecule type" value="Genomic_DNA"/>
</dbReference>
<evidence type="ECO:0000313" key="3">
    <source>
        <dbReference type="Proteomes" id="UP000887421"/>
    </source>
</evidence>
<keyword evidence="1" id="KW-0812">Transmembrane</keyword>
<dbReference type="Proteomes" id="UP000887421">
    <property type="component" value="Chromosome"/>
</dbReference>
<feature type="transmembrane region" description="Helical" evidence="1">
    <location>
        <begin position="12"/>
        <end position="33"/>
    </location>
</feature>
<keyword evidence="1" id="KW-0472">Membrane</keyword>
<evidence type="ECO:0000313" key="2">
    <source>
        <dbReference type="EMBL" id="UUD62263.1"/>
    </source>
</evidence>
<feature type="transmembrane region" description="Helical" evidence="1">
    <location>
        <begin position="87"/>
        <end position="106"/>
    </location>
</feature>
<name>A0ABY5J4J8_9GAMM</name>
<dbReference type="Pfam" id="PF09490">
    <property type="entry name" value="CbtA"/>
    <property type="match status" value="1"/>
</dbReference>
<organism evidence="2 3">
    <name type="scientific">Phytopseudomonas seleniipraecipitans</name>
    <dbReference type="NCBI Taxonomy" id="640205"/>
    <lineage>
        <taxon>Bacteria</taxon>
        <taxon>Pseudomonadati</taxon>
        <taxon>Pseudomonadota</taxon>
        <taxon>Gammaproteobacteria</taxon>
        <taxon>Pseudomonadales</taxon>
        <taxon>Pseudomonadaceae</taxon>
        <taxon>Phytopseudomonas</taxon>
    </lineage>
</organism>
<dbReference type="RefSeq" id="WP_070882370.1">
    <property type="nucleotide sequence ID" value="NZ_CP076114.1"/>
</dbReference>